<protein>
    <submittedName>
        <fullName evidence="1">Uncharacterized protein</fullName>
    </submittedName>
</protein>
<evidence type="ECO:0000313" key="2">
    <source>
        <dbReference type="Proteomes" id="UP000198287"/>
    </source>
</evidence>
<organism evidence="1 2">
    <name type="scientific">Folsomia candida</name>
    <name type="common">Springtail</name>
    <dbReference type="NCBI Taxonomy" id="158441"/>
    <lineage>
        <taxon>Eukaryota</taxon>
        <taxon>Metazoa</taxon>
        <taxon>Ecdysozoa</taxon>
        <taxon>Arthropoda</taxon>
        <taxon>Hexapoda</taxon>
        <taxon>Collembola</taxon>
        <taxon>Entomobryomorpha</taxon>
        <taxon>Isotomoidea</taxon>
        <taxon>Isotomidae</taxon>
        <taxon>Proisotominae</taxon>
        <taxon>Folsomia</taxon>
    </lineage>
</organism>
<name>A0A226EK40_FOLCA</name>
<dbReference type="OrthoDB" id="9970481at2759"/>
<accession>A0A226EK40</accession>
<dbReference type="AlphaFoldDB" id="A0A226EK40"/>
<gene>
    <name evidence="1" type="ORF">Fcan01_06529</name>
</gene>
<proteinExistence type="predicted"/>
<reference evidence="1 2" key="1">
    <citation type="submission" date="2015-12" db="EMBL/GenBank/DDBJ databases">
        <title>The genome of Folsomia candida.</title>
        <authorList>
            <person name="Faddeeva A."/>
            <person name="Derks M.F."/>
            <person name="Anvar Y."/>
            <person name="Smit S."/>
            <person name="Van Straalen N."/>
            <person name="Roelofs D."/>
        </authorList>
    </citation>
    <scope>NUCLEOTIDE SEQUENCE [LARGE SCALE GENOMIC DNA]</scope>
    <source>
        <strain evidence="1 2">VU population</strain>
        <tissue evidence="1">Whole body</tissue>
    </source>
</reference>
<sequence>MATNRGYGDKFCNKFLENVSKFTSEGQTWLFNTMTCLQDVLVPIANKEVVANCSTIETTAFNSHPVCYVNSPPGVCSLPISDKIELLRIIGISTQALEQVVPVIEMCSSSDFQDIVDALKISDLDLYLRILLIISG</sequence>
<evidence type="ECO:0000313" key="1">
    <source>
        <dbReference type="EMBL" id="OXA58065.1"/>
    </source>
</evidence>
<keyword evidence="2" id="KW-1185">Reference proteome</keyword>
<dbReference type="EMBL" id="LNIX01000003">
    <property type="protein sequence ID" value="OXA58065.1"/>
    <property type="molecule type" value="Genomic_DNA"/>
</dbReference>
<dbReference type="Proteomes" id="UP000198287">
    <property type="component" value="Unassembled WGS sequence"/>
</dbReference>
<comment type="caution">
    <text evidence="1">The sequence shown here is derived from an EMBL/GenBank/DDBJ whole genome shotgun (WGS) entry which is preliminary data.</text>
</comment>